<name>A0A1J9QLN0_9PEZI</name>
<protein>
    <submittedName>
        <fullName evidence="2">Uncharacterized protein</fullName>
    </submittedName>
</protein>
<proteinExistence type="predicted"/>
<dbReference type="Proteomes" id="UP000183809">
    <property type="component" value="Unassembled WGS sequence"/>
</dbReference>
<dbReference type="EMBL" id="MNUE01000100">
    <property type="protein sequence ID" value="OJD28970.1"/>
    <property type="molecule type" value="Genomic_DNA"/>
</dbReference>
<evidence type="ECO:0000313" key="2">
    <source>
        <dbReference type="EMBL" id="OJD28970.1"/>
    </source>
</evidence>
<dbReference type="RefSeq" id="XP_020125230.1">
    <property type="nucleotide sequence ID" value="XM_020269268.1"/>
</dbReference>
<dbReference type="AlphaFoldDB" id="A0A1J9QLN0"/>
<feature type="region of interest" description="Disordered" evidence="1">
    <location>
        <begin position="1"/>
        <end position="88"/>
    </location>
</feature>
<sequence>MSRKLLWPFPISLQFRPRRTKGPHSTTHPPPLPAKQQRTDGGGEDEQTADADADADPGFGAEEEVVDDDDAGEGDADADAEAEAEPEAAVVEVSIGQAGSVDARRTMGPKAKASPPGAIWIVVVPVTMVGEVMA</sequence>
<gene>
    <name evidence="2" type="ORF">BKCO1_10000015</name>
</gene>
<feature type="compositionally biased region" description="Acidic residues" evidence="1">
    <location>
        <begin position="42"/>
        <end position="86"/>
    </location>
</feature>
<evidence type="ECO:0000256" key="1">
    <source>
        <dbReference type="SAM" id="MobiDB-lite"/>
    </source>
</evidence>
<keyword evidence="3" id="KW-1185">Reference proteome</keyword>
<comment type="caution">
    <text evidence="2">The sequence shown here is derived from an EMBL/GenBank/DDBJ whole genome shotgun (WGS) entry which is preliminary data.</text>
</comment>
<reference evidence="2 3" key="1">
    <citation type="submission" date="2016-10" db="EMBL/GenBank/DDBJ databases">
        <title>Proteomics and genomics reveal pathogen-plant mechanisms compatible with a hemibiotrophic lifestyle of Diplodia corticola.</title>
        <authorList>
            <person name="Fernandes I."/>
            <person name="De Jonge R."/>
            <person name="Van De Peer Y."/>
            <person name="Devreese B."/>
            <person name="Alves A."/>
            <person name="Esteves A.C."/>
        </authorList>
    </citation>
    <scope>NUCLEOTIDE SEQUENCE [LARGE SCALE GENOMIC DNA]</scope>
    <source>
        <strain evidence="2 3">CBS 112549</strain>
    </source>
</reference>
<dbReference type="GeneID" id="31009527"/>
<evidence type="ECO:0000313" key="3">
    <source>
        <dbReference type="Proteomes" id="UP000183809"/>
    </source>
</evidence>
<organism evidence="2 3">
    <name type="scientific">Diplodia corticola</name>
    <dbReference type="NCBI Taxonomy" id="236234"/>
    <lineage>
        <taxon>Eukaryota</taxon>
        <taxon>Fungi</taxon>
        <taxon>Dikarya</taxon>
        <taxon>Ascomycota</taxon>
        <taxon>Pezizomycotina</taxon>
        <taxon>Dothideomycetes</taxon>
        <taxon>Dothideomycetes incertae sedis</taxon>
        <taxon>Botryosphaeriales</taxon>
        <taxon>Botryosphaeriaceae</taxon>
        <taxon>Diplodia</taxon>
    </lineage>
</organism>
<accession>A0A1J9QLN0</accession>